<reference evidence="14" key="1">
    <citation type="journal article" date="2017" name="bioRxiv">
        <title>Comparative analysis of the genomes of Stylophora pistillata and Acropora digitifera provides evidence for extensive differences between species of corals.</title>
        <authorList>
            <person name="Voolstra C.R."/>
            <person name="Li Y."/>
            <person name="Liew Y.J."/>
            <person name="Baumgarten S."/>
            <person name="Zoccola D."/>
            <person name="Flot J.-F."/>
            <person name="Tambutte S."/>
            <person name="Allemand D."/>
            <person name="Aranda M."/>
        </authorList>
    </citation>
    <scope>NUCLEOTIDE SEQUENCE [LARGE SCALE GENOMIC DNA]</scope>
</reference>
<comment type="caution">
    <text evidence="13">The sequence shown here is derived from an EMBL/GenBank/DDBJ whole genome shotgun (WGS) entry which is preliminary data.</text>
</comment>
<dbReference type="GO" id="GO:0016020">
    <property type="term" value="C:membrane"/>
    <property type="evidence" value="ECO:0007669"/>
    <property type="project" value="UniProtKB-SubCell"/>
</dbReference>
<feature type="transmembrane region" description="Helical" evidence="10">
    <location>
        <begin position="1151"/>
        <end position="1171"/>
    </location>
</feature>
<feature type="transmembrane region" description="Helical" evidence="10">
    <location>
        <begin position="930"/>
        <end position="951"/>
    </location>
</feature>
<keyword evidence="6" id="KW-0067">ATP-binding</keyword>
<proteinExistence type="inferred from homology"/>
<dbReference type="Pfam" id="PF00001">
    <property type="entry name" value="7tm_1"/>
    <property type="match status" value="1"/>
</dbReference>
<keyword evidence="9" id="KW-0297">G-protein coupled receptor</keyword>
<feature type="domain" description="NACHT" evidence="12">
    <location>
        <begin position="99"/>
        <end position="242"/>
    </location>
</feature>
<name>A0A2B4REF9_STYPI</name>
<dbReference type="PROSITE" id="PS50837">
    <property type="entry name" value="NACHT"/>
    <property type="match status" value="1"/>
</dbReference>
<dbReference type="Gene3D" id="1.20.1070.10">
    <property type="entry name" value="Rhodopsin 7-helix transmembrane proteins"/>
    <property type="match status" value="1"/>
</dbReference>
<keyword evidence="9" id="KW-0675">Receptor</keyword>
<keyword evidence="9" id="KW-0807">Transducer</keyword>
<keyword evidence="2" id="KW-0433">Leucine-rich repeat</keyword>
<evidence type="ECO:0000256" key="4">
    <source>
        <dbReference type="ARBA" id="ARBA00022737"/>
    </source>
</evidence>
<dbReference type="SMART" id="SM00368">
    <property type="entry name" value="LRR_RI"/>
    <property type="match status" value="12"/>
</dbReference>
<evidence type="ECO:0000256" key="2">
    <source>
        <dbReference type="ARBA" id="ARBA00022614"/>
    </source>
</evidence>
<organism evidence="13 14">
    <name type="scientific">Stylophora pistillata</name>
    <name type="common">Smooth cauliflower coral</name>
    <dbReference type="NCBI Taxonomy" id="50429"/>
    <lineage>
        <taxon>Eukaryota</taxon>
        <taxon>Metazoa</taxon>
        <taxon>Cnidaria</taxon>
        <taxon>Anthozoa</taxon>
        <taxon>Hexacorallia</taxon>
        <taxon>Scleractinia</taxon>
        <taxon>Astrocoeniina</taxon>
        <taxon>Pocilloporidae</taxon>
        <taxon>Stylophora</taxon>
    </lineage>
</organism>
<dbReference type="PROSITE" id="PS51450">
    <property type="entry name" value="LRR"/>
    <property type="match status" value="1"/>
</dbReference>
<dbReference type="InterPro" id="IPR017452">
    <property type="entry name" value="GPCR_Rhodpsn_7TM"/>
</dbReference>
<evidence type="ECO:0000256" key="9">
    <source>
        <dbReference type="RuleBase" id="RU000688"/>
    </source>
</evidence>
<evidence type="ECO:0000313" key="14">
    <source>
        <dbReference type="Proteomes" id="UP000225706"/>
    </source>
</evidence>
<evidence type="ECO:0000259" key="12">
    <source>
        <dbReference type="PROSITE" id="PS50837"/>
    </source>
</evidence>
<dbReference type="InterPro" id="IPR051261">
    <property type="entry name" value="NLR"/>
</dbReference>
<comment type="similarity">
    <text evidence="9">Belongs to the G-protein coupled receptor 1 family.</text>
</comment>
<keyword evidence="14" id="KW-1185">Reference proteome</keyword>
<evidence type="ECO:0000256" key="7">
    <source>
        <dbReference type="ARBA" id="ARBA00022989"/>
    </source>
</evidence>
<feature type="transmembrane region" description="Helical" evidence="10">
    <location>
        <begin position="1046"/>
        <end position="1065"/>
    </location>
</feature>
<feature type="transmembrane region" description="Helical" evidence="10">
    <location>
        <begin position="1099"/>
        <end position="1121"/>
    </location>
</feature>
<dbReference type="InterPro" id="IPR000276">
    <property type="entry name" value="GPCR_Rhodpsn"/>
</dbReference>
<evidence type="ECO:0000256" key="1">
    <source>
        <dbReference type="ARBA" id="ARBA00004370"/>
    </source>
</evidence>
<dbReference type="GO" id="GO:0005524">
    <property type="term" value="F:ATP binding"/>
    <property type="evidence" value="ECO:0007669"/>
    <property type="project" value="UniProtKB-KW"/>
</dbReference>
<dbReference type="Gene3D" id="3.80.10.10">
    <property type="entry name" value="Ribonuclease Inhibitor"/>
    <property type="match status" value="2"/>
</dbReference>
<dbReference type="Proteomes" id="UP000225706">
    <property type="component" value="Unassembled WGS sequence"/>
</dbReference>
<feature type="transmembrane region" description="Helical" evidence="10">
    <location>
        <begin position="1191"/>
        <end position="1214"/>
    </location>
</feature>
<dbReference type="PRINTS" id="PR00237">
    <property type="entry name" value="GPCRRHODOPSN"/>
</dbReference>
<evidence type="ECO:0000256" key="8">
    <source>
        <dbReference type="ARBA" id="ARBA00023136"/>
    </source>
</evidence>
<dbReference type="PROSITE" id="PS50262">
    <property type="entry name" value="G_PROTEIN_RECEP_F1_2"/>
    <property type="match status" value="1"/>
</dbReference>
<keyword evidence="4" id="KW-0677">Repeat</keyword>
<dbReference type="InterPro" id="IPR007111">
    <property type="entry name" value="NACHT_NTPase"/>
</dbReference>
<dbReference type="SMART" id="SM01381">
    <property type="entry name" value="7TM_GPCR_Srsx"/>
    <property type="match status" value="1"/>
</dbReference>
<gene>
    <name evidence="13" type="primary">Nlrp12</name>
    <name evidence="13" type="ORF">AWC38_SpisGene21054</name>
</gene>
<dbReference type="GO" id="GO:0004930">
    <property type="term" value="F:G protein-coupled receptor activity"/>
    <property type="evidence" value="ECO:0007669"/>
    <property type="project" value="UniProtKB-KW"/>
</dbReference>
<feature type="transmembrane region" description="Helical" evidence="10">
    <location>
        <begin position="963"/>
        <end position="981"/>
    </location>
</feature>
<accession>A0A2B4REF9</accession>
<keyword evidence="8 10" id="KW-0472">Membrane</keyword>
<keyword evidence="5" id="KW-0547">Nucleotide-binding</keyword>
<dbReference type="EMBL" id="LSMT01000734">
    <property type="protein sequence ID" value="PFX14768.1"/>
    <property type="molecule type" value="Genomic_DNA"/>
</dbReference>
<dbReference type="PANTHER" id="PTHR24106">
    <property type="entry name" value="NACHT, LRR AND CARD DOMAINS-CONTAINING"/>
    <property type="match status" value="1"/>
</dbReference>
<evidence type="ECO:0000256" key="6">
    <source>
        <dbReference type="ARBA" id="ARBA00022840"/>
    </source>
</evidence>
<dbReference type="FunFam" id="1.20.1070.10:FF:000291">
    <property type="entry name" value="Predicted protein"/>
    <property type="match status" value="1"/>
</dbReference>
<dbReference type="SUPFAM" id="SSF81321">
    <property type="entry name" value="Family A G protein-coupled receptor-like"/>
    <property type="match status" value="1"/>
</dbReference>
<dbReference type="Pfam" id="PF13516">
    <property type="entry name" value="LRR_6"/>
    <property type="match status" value="8"/>
</dbReference>
<dbReference type="STRING" id="50429.A0A2B4REF9"/>
<dbReference type="PROSITE" id="PS00237">
    <property type="entry name" value="G_PROTEIN_RECEP_F1_1"/>
    <property type="match status" value="1"/>
</dbReference>
<feature type="transmembrane region" description="Helical" evidence="10">
    <location>
        <begin position="1013"/>
        <end position="1034"/>
    </location>
</feature>
<protein>
    <submittedName>
        <fullName evidence="13">NACHT, LRR and PYD domains-containing protein 12</fullName>
    </submittedName>
</protein>
<dbReference type="Gene3D" id="3.40.50.300">
    <property type="entry name" value="P-loop containing nucleotide triphosphate hydrolases"/>
    <property type="match status" value="1"/>
</dbReference>
<dbReference type="Pfam" id="PF05729">
    <property type="entry name" value="NACHT"/>
    <property type="match status" value="1"/>
</dbReference>
<feature type="domain" description="G-protein coupled receptors family 1 profile" evidence="11">
    <location>
        <begin position="942"/>
        <end position="1211"/>
    </location>
</feature>
<sequence length="1279" mass="145396">MGGPLIATREAMFRMKTRKLEETELYQPLIVYSEGNEDRLLDDMFVDLVIYTGRARHEFENKMKRHEIHEIYLKPQGESIAIERIDELFLPNNDSENPCKILVVGRPGIGKSLLCTKLLREWSKGGLLRGSDKNFDLLYLIQFRRFNTETAENISLIELLSYSHPEGINDNDLIQHVLENPDKVILVFDGLDEFKYHADCLAHEQVLAGNKETERLSLSALYVKLVNGDLLSGATVLTTSRPTVLQSVAHIKFDRKVEIMGFTPQKVHKYIQNFCAQDEDRGNKIWDHISSNPELLSLCYIPVNSHIICSIFEECFKLQERNALPTTPREVYKKALRLFIFKHHPEFRGKPLTEDFLMGNSKLPDTVEDTLNKAGALAKAGIEKGQLVFESQEVQGIEECGLFNRMPNKKLQDSTFKSQFCFIHLIFQEFLAAREIAKMKPNELNWPSDQEALLMLKCLPEYHDEATVQQAASELQKNTKLDNSISFFGCQVTPVDCVAISYFIKHLQSPTSLTLEMNSVTNQGVLLLCDALKDEHCKLTGLNLGWNKITDQGVSHLCDALKDEHCKLTELNLATNKITDQGVSLLCDALKDEHCKLTELNLGWNKITDQGVSHLCEALKDEHCKLMKLELAGNEIRDHCTKVYRSLLCDALKDERCKLTELDLGINNVTDRGVSLLCDALKDEHCKLTELDLATIKVTDHGVSLLCNALKDEHCKLTELDLAENKITDQGISLLCDALKDEHCKLTKLRLAGNKITDQSVSLLCDAFKDEHCKLTELYLAQNKITDQGISLLCDALNDEHCKLTKLHLARNKITDQSVPPLCDALKDEHCKLTKLSLEENKITDQESGIELQGFEDKEKSEQQHHHDDKQLDASYQIPALSKSRVFFLNISWFGMNVMYLILSVEDVANMNSSVVNGYFRVSSTVCMTLAYVVIFVLGFFGNICIIYIVVSRKRMRTNFNFLIVNMAVGDLLVSLFMMPVEVKFLYTGSSWIPGVLGKVTCKFVNFVGRQSIAASIITLVFITVDRYFAVLHLLRDICFIRSTKLVTSVIWISSSLYFFPYLLLLDVVKSADGSHWECRLVWNFFTSDISVQVSIAKAYYMAMFLILYLVPLVIIARVHVLIGRHLWSRQIPGEPTALQRHQNELSKRKVLRMIFIVAVTFALCWLPAHIQHLLIFWFNNTYKALLKVEPLGSGLFFISHANSAINPCLFIGLNQRFNDDFRGILRCLFCRNSFPTRRSIGTETPVVLTRIRKTVRQCSATVISPHSQQRARSQSCTF</sequence>
<dbReference type="SUPFAM" id="SSF52540">
    <property type="entry name" value="P-loop containing nucleoside triphosphate hydrolases"/>
    <property type="match status" value="1"/>
</dbReference>
<dbReference type="SUPFAM" id="SSF52047">
    <property type="entry name" value="RNI-like"/>
    <property type="match status" value="2"/>
</dbReference>
<evidence type="ECO:0000256" key="10">
    <source>
        <dbReference type="SAM" id="Phobius"/>
    </source>
</evidence>
<evidence type="ECO:0000259" key="11">
    <source>
        <dbReference type="PROSITE" id="PS50262"/>
    </source>
</evidence>
<dbReference type="InterPro" id="IPR001611">
    <property type="entry name" value="Leu-rich_rpt"/>
</dbReference>
<keyword evidence="3 9" id="KW-0812">Transmembrane</keyword>
<evidence type="ECO:0000313" key="13">
    <source>
        <dbReference type="EMBL" id="PFX14768.1"/>
    </source>
</evidence>
<evidence type="ECO:0000256" key="5">
    <source>
        <dbReference type="ARBA" id="ARBA00022741"/>
    </source>
</evidence>
<keyword evidence="7 10" id="KW-1133">Transmembrane helix</keyword>
<dbReference type="AlphaFoldDB" id="A0A2B4REF9"/>
<dbReference type="OrthoDB" id="5981855at2759"/>
<dbReference type="InterPro" id="IPR027417">
    <property type="entry name" value="P-loop_NTPase"/>
</dbReference>
<comment type="subcellular location">
    <subcellularLocation>
        <location evidence="1">Membrane</location>
    </subcellularLocation>
</comment>
<evidence type="ECO:0000256" key="3">
    <source>
        <dbReference type="ARBA" id="ARBA00022692"/>
    </source>
</evidence>
<dbReference type="InterPro" id="IPR032675">
    <property type="entry name" value="LRR_dom_sf"/>
</dbReference>